<dbReference type="SUPFAM" id="SSF103473">
    <property type="entry name" value="MFS general substrate transporter"/>
    <property type="match status" value="1"/>
</dbReference>
<accession>A0ABY6DN67</accession>
<evidence type="ECO:0000256" key="5">
    <source>
        <dbReference type="ARBA" id="ARBA00022989"/>
    </source>
</evidence>
<gene>
    <name evidence="9" type="ORF">N8I74_01925</name>
</gene>
<dbReference type="Gene3D" id="1.20.1250.20">
    <property type="entry name" value="MFS general substrate transporter like domains"/>
    <property type="match status" value="2"/>
</dbReference>
<name>A0ABY6DN67_9NEIS</name>
<feature type="transmembrane region" description="Helical" evidence="7">
    <location>
        <begin position="294"/>
        <end position="311"/>
    </location>
</feature>
<evidence type="ECO:0000256" key="2">
    <source>
        <dbReference type="ARBA" id="ARBA00022448"/>
    </source>
</evidence>
<dbReference type="InterPro" id="IPR020846">
    <property type="entry name" value="MFS_dom"/>
</dbReference>
<dbReference type="Pfam" id="PF05977">
    <property type="entry name" value="MFS_3"/>
    <property type="match status" value="1"/>
</dbReference>
<feature type="transmembrane region" description="Helical" evidence="7">
    <location>
        <begin position="20"/>
        <end position="42"/>
    </location>
</feature>
<feature type="transmembrane region" description="Helical" evidence="7">
    <location>
        <begin position="317"/>
        <end position="339"/>
    </location>
</feature>
<reference evidence="9" key="1">
    <citation type="submission" date="2022-10" db="EMBL/GenBank/DDBJ databases">
        <title>Chitiniphilus purpureus sp. nov., a novel chitin-degrading bacterium isolated from crawfish pond sediment.</title>
        <authorList>
            <person name="Li K."/>
        </authorList>
    </citation>
    <scope>NUCLEOTIDE SEQUENCE</scope>
    <source>
        <strain evidence="9">CD1</strain>
    </source>
</reference>
<keyword evidence="5 7" id="KW-1133">Transmembrane helix</keyword>
<evidence type="ECO:0000313" key="9">
    <source>
        <dbReference type="EMBL" id="UXY15799.1"/>
    </source>
</evidence>
<evidence type="ECO:0000313" key="10">
    <source>
        <dbReference type="Proteomes" id="UP001061302"/>
    </source>
</evidence>
<dbReference type="InterPro" id="IPR036259">
    <property type="entry name" value="MFS_trans_sf"/>
</dbReference>
<organism evidence="9 10">
    <name type="scientific">Chitiniphilus purpureus</name>
    <dbReference type="NCBI Taxonomy" id="2981137"/>
    <lineage>
        <taxon>Bacteria</taxon>
        <taxon>Pseudomonadati</taxon>
        <taxon>Pseudomonadota</taxon>
        <taxon>Betaproteobacteria</taxon>
        <taxon>Neisseriales</taxon>
        <taxon>Chitinibacteraceae</taxon>
        <taxon>Chitiniphilus</taxon>
    </lineage>
</organism>
<feature type="transmembrane region" description="Helical" evidence="7">
    <location>
        <begin position="167"/>
        <end position="188"/>
    </location>
</feature>
<feature type="transmembrane region" description="Helical" evidence="7">
    <location>
        <begin position="351"/>
        <end position="374"/>
    </location>
</feature>
<dbReference type="Proteomes" id="UP001061302">
    <property type="component" value="Chromosome"/>
</dbReference>
<evidence type="ECO:0000256" key="6">
    <source>
        <dbReference type="ARBA" id="ARBA00023136"/>
    </source>
</evidence>
<feature type="transmembrane region" description="Helical" evidence="7">
    <location>
        <begin position="380"/>
        <end position="401"/>
    </location>
</feature>
<keyword evidence="3" id="KW-1003">Cell membrane</keyword>
<feature type="transmembrane region" description="Helical" evidence="7">
    <location>
        <begin position="263"/>
        <end position="287"/>
    </location>
</feature>
<dbReference type="InterPro" id="IPR010290">
    <property type="entry name" value="TM_effector"/>
</dbReference>
<protein>
    <submittedName>
        <fullName evidence="9">MFS transporter</fullName>
    </submittedName>
</protein>
<evidence type="ECO:0000256" key="4">
    <source>
        <dbReference type="ARBA" id="ARBA00022692"/>
    </source>
</evidence>
<sequence length="405" mass="44774">MLEQTNKLLEWARLERNVQLMWLGRTCTFFAEQTAEIALIWFTWQLTKSSSQVGLIIFLVRMPFWAFGWLAGIYADRFSRQRIVISANVVGAMLAGLIPMLYVFNLLNFVLLAILAFLFSLSRAIEQPALGAQIPDIVPVERIPMMNTVLDNTKRIGRLLGPLLSSLLQIVFAVPLLYVFVAVALAIMSICSHSLKLQEPLRQFKTGSSIWEDLSAGWQVLRANRQLFLTVICFAFYNPVYAVAYWVLLPRFFSLEMGGTGSVYSLAIAFFSIGALISNLAIGVFGIRTKHRSVLLGFVFVGFGFSLLSIAPNTPSAICIVVLAAIGIPLMDIGIASLINECIPREHQGKVFALFRYFAEIGLAIGLLIGGFLADKIGSRASFAFLGAYILPLVGVFAWGIRRAS</sequence>
<feature type="transmembrane region" description="Helical" evidence="7">
    <location>
        <begin position="54"/>
        <end position="75"/>
    </location>
</feature>
<evidence type="ECO:0000256" key="1">
    <source>
        <dbReference type="ARBA" id="ARBA00004651"/>
    </source>
</evidence>
<dbReference type="PROSITE" id="PS50850">
    <property type="entry name" value="MFS"/>
    <property type="match status" value="1"/>
</dbReference>
<keyword evidence="2" id="KW-0813">Transport</keyword>
<keyword evidence="4 7" id="KW-0812">Transmembrane</keyword>
<feature type="domain" description="Major facilitator superfamily (MFS) profile" evidence="8">
    <location>
        <begin position="219"/>
        <end position="405"/>
    </location>
</feature>
<dbReference type="CDD" id="cd06173">
    <property type="entry name" value="MFS_MefA_like"/>
    <property type="match status" value="1"/>
</dbReference>
<comment type="subcellular location">
    <subcellularLocation>
        <location evidence="1">Cell membrane</location>
        <topology evidence="1">Multi-pass membrane protein</topology>
    </subcellularLocation>
</comment>
<keyword evidence="10" id="KW-1185">Reference proteome</keyword>
<dbReference type="PANTHER" id="PTHR23513">
    <property type="entry name" value="INTEGRAL MEMBRANE EFFLUX PROTEIN-RELATED"/>
    <property type="match status" value="1"/>
</dbReference>
<dbReference type="EMBL" id="CP106753">
    <property type="protein sequence ID" value="UXY15799.1"/>
    <property type="molecule type" value="Genomic_DNA"/>
</dbReference>
<proteinExistence type="predicted"/>
<dbReference type="RefSeq" id="WP_263125234.1">
    <property type="nucleotide sequence ID" value="NZ_CP106753.1"/>
</dbReference>
<evidence type="ECO:0000259" key="8">
    <source>
        <dbReference type="PROSITE" id="PS50850"/>
    </source>
</evidence>
<evidence type="ECO:0000256" key="7">
    <source>
        <dbReference type="SAM" id="Phobius"/>
    </source>
</evidence>
<feature type="transmembrane region" description="Helical" evidence="7">
    <location>
        <begin position="87"/>
        <end position="119"/>
    </location>
</feature>
<feature type="transmembrane region" description="Helical" evidence="7">
    <location>
        <begin position="227"/>
        <end position="248"/>
    </location>
</feature>
<keyword evidence="6 7" id="KW-0472">Membrane</keyword>
<evidence type="ECO:0000256" key="3">
    <source>
        <dbReference type="ARBA" id="ARBA00022475"/>
    </source>
</evidence>
<dbReference type="PANTHER" id="PTHR23513:SF6">
    <property type="entry name" value="MAJOR FACILITATOR SUPERFAMILY ASSOCIATED DOMAIN-CONTAINING PROTEIN"/>
    <property type="match status" value="1"/>
</dbReference>